<dbReference type="EMBL" id="JAOQJX010000013">
    <property type="protein sequence ID" value="MCU6747840.1"/>
    <property type="molecule type" value="Genomic_DNA"/>
</dbReference>
<dbReference type="PANTHER" id="PTHR43027:SF1">
    <property type="entry name" value="DOXORUBICIN RESISTANCE ABC TRANSPORTER PERMEASE PROTEIN DRRC-RELATED"/>
    <property type="match status" value="1"/>
</dbReference>
<keyword evidence="2 5" id="KW-0812">Transmembrane</keyword>
<dbReference type="PANTHER" id="PTHR43027">
    <property type="entry name" value="DOXORUBICIN RESISTANCE ABC TRANSPORTER PERMEASE PROTEIN DRRC-RELATED"/>
    <property type="match status" value="1"/>
</dbReference>
<sequence length="384" mass="42676">MLDLIKYTGKAKLRNLSTVFWPFFFPLLLATFFYLSFGNISEADFETIPVAVVKQEVQSESVKEEQKVFLQFLAAVSVKKETENGLLRTEEMTEKEAEKTLRAGKVQGIFYVGKERSLTVGGNGISQSILQTLLENYENGRQVLLNIAQKHPEKVEMVIKSLSKQDVYIKQVSLGGKTTDGNAQFFYALIGMACLYGCFIGFGSAMCLQANLTALAARRCVSPVHKMKHILMEILISFALHFFNIMVLLLYLKYGFRLAFGGNFLKMIPIALLGSMLGVSMGLFVSSIGKMGEGVKIGILIGVSMLCSFLAGLFNGTMKDVVERNIPFLNRVNPAAVIADALYSINVYDDPARYMKNLMLLGSLCILMVTGAFLIVRRERYDSI</sequence>
<feature type="transmembrane region" description="Helical" evidence="5">
    <location>
        <begin position="20"/>
        <end position="37"/>
    </location>
</feature>
<evidence type="ECO:0000256" key="2">
    <source>
        <dbReference type="ARBA" id="ARBA00022692"/>
    </source>
</evidence>
<keyword evidence="3 5" id="KW-1133">Transmembrane helix</keyword>
<feature type="transmembrane region" description="Helical" evidence="5">
    <location>
        <begin position="229"/>
        <end position="252"/>
    </location>
</feature>
<comment type="subcellular location">
    <subcellularLocation>
        <location evidence="1">Membrane</location>
        <topology evidence="1">Multi-pass membrane protein</topology>
    </subcellularLocation>
</comment>
<evidence type="ECO:0000256" key="3">
    <source>
        <dbReference type="ARBA" id="ARBA00022989"/>
    </source>
</evidence>
<dbReference type="RefSeq" id="WP_059068916.1">
    <property type="nucleotide sequence ID" value="NZ_JAOQJX010000013.1"/>
</dbReference>
<reference evidence="7 8" key="1">
    <citation type="journal article" date="2021" name="ISME Commun">
        <title>Automated analysis of genomic sequences facilitates high-throughput and comprehensive description of bacteria.</title>
        <authorList>
            <person name="Hitch T.C.A."/>
        </authorList>
    </citation>
    <scope>NUCLEOTIDE SEQUENCE [LARGE SCALE GENOMIC DNA]</scope>
    <source>
        <strain evidence="7 8">H2_18</strain>
    </source>
</reference>
<feature type="transmembrane region" description="Helical" evidence="5">
    <location>
        <begin position="358"/>
        <end position="376"/>
    </location>
</feature>
<evidence type="ECO:0000256" key="1">
    <source>
        <dbReference type="ARBA" id="ARBA00004141"/>
    </source>
</evidence>
<evidence type="ECO:0000256" key="4">
    <source>
        <dbReference type="ARBA" id="ARBA00023136"/>
    </source>
</evidence>
<dbReference type="Proteomes" id="UP001652394">
    <property type="component" value="Unassembled WGS sequence"/>
</dbReference>
<feature type="transmembrane region" description="Helical" evidence="5">
    <location>
        <begin position="264"/>
        <end position="285"/>
    </location>
</feature>
<proteinExistence type="predicted"/>
<evidence type="ECO:0000313" key="8">
    <source>
        <dbReference type="Proteomes" id="UP001652394"/>
    </source>
</evidence>
<feature type="transmembrane region" description="Helical" evidence="5">
    <location>
        <begin position="297"/>
        <end position="314"/>
    </location>
</feature>
<evidence type="ECO:0000256" key="5">
    <source>
        <dbReference type="SAM" id="Phobius"/>
    </source>
</evidence>
<name>A0ABT2TC31_9FIRM</name>
<evidence type="ECO:0000259" key="6">
    <source>
        <dbReference type="Pfam" id="PF12698"/>
    </source>
</evidence>
<dbReference type="Pfam" id="PF12698">
    <property type="entry name" value="ABC2_membrane_3"/>
    <property type="match status" value="1"/>
</dbReference>
<keyword evidence="8" id="KW-1185">Reference proteome</keyword>
<dbReference type="InterPro" id="IPR052902">
    <property type="entry name" value="ABC-2_transporter"/>
</dbReference>
<dbReference type="InterPro" id="IPR013525">
    <property type="entry name" value="ABC2_TM"/>
</dbReference>
<organism evidence="7 8">
    <name type="scientific">Faecalicatena acetigenes</name>
    <dbReference type="NCBI Taxonomy" id="2981790"/>
    <lineage>
        <taxon>Bacteria</taxon>
        <taxon>Bacillati</taxon>
        <taxon>Bacillota</taxon>
        <taxon>Clostridia</taxon>
        <taxon>Lachnospirales</taxon>
        <taxon>Lachnospiraceae</taxon>
        <taxon>Faecalicatena</taxon>
    </lineage>
</organism>
<keyword evidence="4 5" id="KW-0472">Membrane</keyword>
<feature type="domain" description="ABC-2 type transporter transmembrane" evidence="6">
    <location>
        <begin position="17"/>
        <end position="373"/>
    </location>
</feature>
<gene>
    <name evidence="7" type="ORF">OCV51_09280</name>
</gene>
<evidence type="ECO:0000313" key="7">
    <source>
        <dbReference type="EMBL" id="MCU6747840.1"/>
    </source>
</evidence>
<accession>A0ABT2TC31</accession>
<feature type="transmembrane region" description="Helical" evidence="5">
    <location>
        <begin position="185"/>
        <end position="208"/>
    </location>
</feature>
<protein>
    <submittedName>
        <fullName evidence="7">ABC transporter permease</fullName>
    </submittedName>
</protein>
<comment type="caution">
    <text evidence="7">The sequence shown here is derived from an EMBL/GenBank/DDBJ whole genome shotgun (WGS) entry which is preliminary data.</text>
</comment>